<evidence type="ECO:0000313" key="1">
    <source>
        <dbReference type="EMBL" id="KAA1073387.1"/>
    </source>
</evidence>
<dbReference type="EMBL" id="VSWC01000158">
    <property type="protein sequence ID" value="KAA1073387.1"/>
    <property type="molecule type" value="Genomic_DNA"/>
</dbReference>
<evidence type="ECO:0000313" key="4">
    <source>
        <dbReference type="Proteomes" id="UP000325313"/>
    </source>
</evidence>
<keyword evidence="3" id="KW-1185">Reference proteome</keyword>
<gene>
    <name evidence="1" type="ORF">PGT21_010539</name>
    <name evidence="2" type="ORF">PGTUg99_013842</name>
</gene>
<dbReference type="AlphaFoldDB" id="A0A5B0M8A1"/>
<comment type="caution">
    <text evidence="1">The sequence shown here is derived from an EMBL/GenBank/DDBJ whole genome shotgun (WGS) entry which is preliminary data.</text>
</comment>
<dbReference type="Proteomes" id="UP000324748">
    <property type="component" value="Unassembled WGS sequence"/>
</dbReference>
<evidence type="ECO:0000313" key="3">
    <source>
        <dbReference type="Proteomes" id="UP000324748"/>
    </source>
</evidence>
<organism evidence="1 3">
    <name type="scientific">Puccinia graminis f. sp. tritici</name>
    <dbReference type="NCBI Taxonomy" id="56615"/>
    <lineage>
        <taxon>Eukaryota</taxon>
        <taxon>Fungi</taxon>
        <taxon>Dikarya</taxon>
        <taxon>Basidiomycota</taxon>
        <taxon>Pucciniomycotina</taxon>
        <taxon>Pucciniomycetes</taxon>
        <taxon>Pucciniales</taxon>
        <taxon>Pucciniaceae</taxon>
        <taxon>Puccinia</taxon>
    </lineage>
</organism>
<evidence type="ECO:0000313" key="2">
    <source>
        <dbReference type="EMBL" id="KAA1121985.1"/>
    </source>
</evidence>
<sequence length="190" mass="21012">MHPSITMCKMYLAYVALGCALLANMVFAGALICDKCGKRSLYLTTGPISTEISCQELRVKIPPCEANAIVERYICKSCGMAAWVPCTACNNRDKDKQHSGLPSYYMPFKCDKCGTGRGLHWTGVTSSYGCGTLQKHSAIQNPNFCRANVAVRQFKCEGESCPWAALVPMGPCNNNDLRKQHTPEIYYYMP</sequence>
<proteinExistence type="predicted"/>
<dbReference type="OrthoDB" id="10268216at2759"/>
<accession>A0A5B0M8A1</accession>
<dbReference type="EMBL" id="VDEP01000236">
    <property type="protein sequence ID" value="KAA1121985.1"/>
    <property type="molecule type" value="Genomic_DNA"/>
</dbReference>
<dbReference type="Proteomes" id="UP000325313">
    <property type="component" value="Unassembled WGS sequence"/>
</dbReference>
<reference evidence="3 4" key="1">
    <citation type="submission" date="2019-05" db="EMBL/GenBank/DDBJ databases">
        <title>Emergence of the Ug99 lineage of the wheat stem rust pathogen through somatic hybridization.</title>
        <authorList>
            <person name="Li F."/>
            <person name="Upadhyaya N.M."/>
            <person name="Sperschneider J."/>
            <person name="Matny O."/>
            <person name="Nguyen-Phuc H."/>
            <person name="Mago R."/>
            <person name="Raley C."/>
            <person name="Miller M.E."/>
            <person name="Silverstein K.A.T."/>
            <person name="Henningsen E."/>
            <person name="Hirsch C.D."/>
            <person name="Visser B."/>
            <person name="Pretorius Z.A."/>
            <person name="Steffenson B.J."/>
            <person name="Schwessinger B."/>
            <person name="Dodds P.N."/>
            <person name="Figueroa M."/>
        </authorList>
    </citation>
    <scope>NUCLEOTIDE SEQUENCE [LARGE SCALE GENOMIC DNA]</scope>
    <source>
        <strain evidence="1">21-0</strain>
        <strain evidence="2 4">Ug99</strain>
    </source>
</reference>
<protein>
    <submittedName>
        <fullName evidence="1">Uncharacterized protein</fullName>
    </submittedName>
</protein>
<name>A0A5B0M8A1_PUCGR</name>